<evidence type="ECO:0000256" key="2">
    <source>
        <dbReference type="SAM" id="Phobius"/>
    </source>
</evidence>
<accession>A0A915HLD1</accession>
<keyword evidence="3" id="KW-1185">Reference proteome</keyword>
<dbReference type="WBParaSite" id="nRc.2.0.1.t02152-RA">
    <property type="protein sequence ID" value="nRc.2.0.1.t02152-RA"/>
    <property type="gene ID" value="nRc.2.0.1.g02152"/>
</dbReference>
<sequence length="168" mass="18557">MKHVNVSLVKSPEIMASNVRMNLRSANKDRTETHSRLSQASGAPGDTSHKVPILGPTTEKTEKTKMITKIKDEQHQTPKKTDSGMPGLVNYADVIIEKPLDIRMAMERQLRQKRIVQTISILTVVLLCLILLIIFAAFLSGSVDESGYGAIRTSAINSILNSTNTTWI</sequence>
<evidence type="ECO:0000256" key="1">
    <source>
        <dbReference type="SAM" id="MobiDB-lite"/>
    </source>
</evidence>
<keyword evidence="2" id="KW-1133">Transmembrane helix</keyword>
<keyword evidence="2" id="KW-0812">Transmembrane</keyword>
<protein>
    <submittedName>
        <fullName evidence="4">Uncharacterized protein</fullName>
    </submittedName>
</protein>
<evidence type="ECO:0000313" key="4">
    <source>
        <dbReference type="WBParaSite" id="nRc.2.0.1.t02152-RA"/>
    </source>
</evidence>
<feature type="region of interest" description="Disordered" evidence="1">
    <location>
        <begin position="27"/>
        <end position="55"/>
    </location>
</feature>
<dbReference type="Proteomes" id="UP000887565">
    <property type="component" value="Unplaced"/>
</dbReference>
<reference evidence="4" key="1">
    <citation type="submission" date="2022-11" db="UniProtKB">
        <authorList>
            <consortium name="WormBaseParasite"/>
        </authorList>
    </citation>
    <scope>IDENTIFICATION</scope>
</reference>
<dbReference type="AlphaFoldDB" id="A0A915HLD1"/>
<keyword evidence="2" id="KW-0472">Membrane</keyword>
<proteinExistence type="predicted"/>
<organism evidence="3 4">
    <name type="scientific">Romanomermis culicivorax</name>
    <name type="common">Nematode worm</name>
    <dbReference type="NCBI Taxonomy" id="13658"/>
    <lineage>
        <taxon>Eukaryota</taxon>
        <taxon>Metazoa</taxon>
        <taxon>Ecdysozoa</taxon>
        <taxon>Nematoda</taxon>
        <taxon>Enoplea</taxon>
        <taxon>Dorylaimia</taxon>
        <taxon>Mermithida</taxon>
        <taxon>Mermithoidea</taxon>
        <taxon>Mermithidae</taxon>
        <taxon>Romanomermis</taxon>
    </lineage>
</organism>
<name>A0A915HLD1_ROMCU</name>
<evidence type="ECO:0000313" key="3">
    <source>
        <dbReference type="Proteomes" id="UP000887565"/>
    </source>
</evidence>
<feature type="transmembrane region" description="Helical" evidence="2">
    <location>
        <begin position="115"/>
        <end position="139"/>
    </location>
</feature>